<name>A0ABR4ARP4_9LECA</name>
<protein>
    <recommendedName>
        <fullName evidence="8">Velvet domain-containing protein</fullName>
    </recommendedName>
</protein>
<gene>
    <name evidence="9" type="ORF">N7G274_001595</name>
</gene>
<dbReference type="Proteomes" id="UP001590950">
    <property type="component" value="Unassembled WGS sequence"/>
</dbReference>
<dbReference type="Gene3D" id="2.60.40.3960">
    <property type="entry name" value="Velvet domain"/>
    <property type="match status" value="2"/>
</dbReference>
<comment type="caution">
    <text evidence="9">The sequence shown here is derived from an EMBL/GenBank/DDBJ whole genome shotgun (WGS) entry which is preliminary data.</text>
</comment>
<accession>A0ABR4ARP4</accession>
<feature type="region of interest" description="Disordered" evidence="7">
    <location>
        <begin position="220"/>
        <end position="254"/>
    </location>
</feature>
<evidence type="ECO:0000313" key="10">
    <source>
        <dbReference type="Proteomes" id="UP001590950"/>
    </source>
</evidence>
<keyword evidence="5" id="KW-0539">Nucleus</keyword>
<proteinExistence type="inferred from homology"/>
<dbReference type="EMBL" id="JBEFKJ010000004">
    <property type="protein sequence ID" value="KAL2046148.1"/>
    <property type="molecule type" value="Genomic_DNA"/>
</dbReference>
<evidence type="ECO:0000256" key="3">
    <source>
        <dbReference type="ARBA" id="ARBA00023015"/>
    </source>
</evidence>
<feature type="compositionally biased region" description="Low complexity" evidence="7">
    <location>
        <begin position="57"/>
        <end position="71"/>
    </location>
</feature>
<dbReference type="InterPro" id="IPR037525">
    <property type="entry name" value="Velvet_dom"/>
</dbReference>
<comment type="similarity">
    <text evidence="6">Belongs to the velvet family. VelB subfamily.</text>
</comment>
<dbReference type="InterPro" id="IPR038491">
    <property type="entry name" value="Velvet_dom_sf"/>
</dbReference>
<reference evidence="9 10" key="1">
    <citation type="submission" date="2024-09" db="EMBL/GenBank/DDBJ databases">
        <title>Rethinking Asexuality: The Enigmatic Case of Functional Sexual Genes in Lepraria (Stereocaulaceae).</title>
        <authorList>
            <person name="Doellman M."/>
            <person name="Sun Y."/>
            <person name="Barcenas-Pena A."/>
            <person name="Lumbsch H.T."/>
            <person name="Grewe F."/>
        </authorList>
    </citation>
    <scope>NUCLEOTIDE SEQUENCE [LARGE SCALE GENOMIC DNA]</scope>
    <source>
        <strain evidence="9 10">Mercado 3170</strain>
    </source>
</reference>
<dbReference type="PROSITE" id="PS51821">
    <property type="entry name" value="VELVET"/>
    <property type="match status" value="1"/>
</dbReference>
<dbReference type="PANTHER" id="PTHR33572:SF3">
    <property type="entry name" value="VELVET COMPLEX SUBUNIT B"/>
    <property type="match status" value="1"/>
</dbReference>
<evidence type="ECO:0000256" key="5">
    <source>
        <dbReference type="ARBA" id="ARBA00023242"/>
    </source>
</evidence>
<dbReference type="PANTHER" id="PTHR33572">
    <property type="entry name" value="SPORE DEVELOPMENT REGULATOR VOSA"/>
    <property type="match status" value="1"/>
</dbReference>
<evidence type="ECO:0000256" key="1">
    <source>
        <dbReference type="ARBA" id="ARBA00004123"/>
    </source>
</evidence>
<keyword evidence="2" id="KW-0749">Sporulation</keyword>
<keyword evidence="10" id="KW-1185">Reference proteome</keyword>
<feature type="compositionally biased region" description="Polar residues" evidence="7">
    <location>
        <begin position="153"/>
        <end position="165"/>
    </location>
</feature>
<feature type="compositionally biased region" description="Polar residues" evidence="7">
    <location>
        <begin position="37"/>
        <end position="50"/>
    </location>
</feature>
<feature type="compositionally biased region" description="Pro residues" evidence="7">
    <location>
        <begin position="12"/>
        <end position="27"/>
    </location>
</feature>
<feature type="region of interest" description="Disordered" evidence="7">
    <location>
        <begin position="153"/>
        <end position="177"/>
    </location>
</feature>
<organism evidence="9 10">
    <name type="scientific">Stereocaulon virgatum</name>
    <dbReference type="NCBI Taxonomy" id="373712"/>
    <lineage>
        <taxon>Eukaryota</taxon>
        <taxon>Fungi</taxon>
        <taxon>Dikarya</taxon>
        <taxon>Ascomycota</taxon>
        <taxon>Pezizomycotina</taxon>
        <taxon>Lecanoromycetes</taxon>
        <taxon>OSLEUM clade</taxon>
        <taxon>Lecanoromycetidae</taxon>
        <taxon>Lecanorales</taxon>
        <taxon>Lecanorineae</taxon>
        <taxon>Stereocaulaceae</taxon>
        <taxon>Stereocaulon</taxon>
    </lineage>
</organism>
<evidence type="ECO:0000256" key="6">
    <source>
        <dbReference type="ARBA" id="ARBA00038045"/>
    </source>
</evidence>
<dbReference type="Pfam" id="PF11754">
    <property type="entry name" value="Velvet"/>
    <property type="match status" value="1"/>
</dbReference>
<sequence>MAMSLAPQRQTPLPPPPLTMNSPPPPMDVSALVGESNGVSYPTPSSTSAARPNLSLPSTTAAPTEPTSISSMDRGRIYSLDVVQQPVRARMCGFGDKDRRPITPPPCIRLVVKDANSQEELEINDIDTSYFVLTVDLWQQDYAKEVNLVRHSATSPSISAATNTSYPPPNDEVRTPAGYATTPQEQARFPQAYNEQDSQQARMNMNPYEQVRLEQATRAYHQHQYSQPSQSLPPPPVPSQGQQQGYYSTPTATPVTPTAYQQQLAQGQGPLLSPSGSCDPRSHPSGMFTRNLIGSLCVSAFKLTDPDNQMGVWFILQDLSVRTEGSFRLKMNFVNVGSPTAAQTLNTASAPVLASCFSDVFHVFSAKKFPGVIESTPLSKCFATQGIKIPIRKDGVRGNERRPGEGEDDE</sequence>
<evidence type="ECO:0000259" key="8">
    <source>
        <dbReference type="PROSITE" id="PS51821"/>
    </source>
</evidence>
<feature type="compositionally biased region" description="Low complexity" evidence="7">
    <location>
        <begin position="239"/>
        <end position="254"/>
    </location>
</feature>
<comment type="subcellular location">
    <subcellularLocation>
        <location evidence="1">Nucleus</location>
    </subcellularLocation>
</comment>
<feature type="domain" description="Velvet" evidence="8">
    <location>
        <begin position="73"/>
        <end position="392"/>
    </location>
</feature>
<evidence type="ECO:0000256" key="2">
    <source>
        <dbReference type="ARBA" id="ARBA00022969"/>
    </source>
</evidence>
<evidence type="ECO:0000256" key="4">
    <source>
        <dbReference type="ARBA" id="ARBA00023163"/>
    </source>
</evidence>
<dbReference type="InterPro" id="IPR021740">
    <property type="entry name" value="Velvet"/>
</dbReference>
<evidence type="ECO:0000256" key="7">
    <source>
        <dbReference type="SAM" id="MobiDB-lite"/>
    </source>
</evidence>
<keyword evidence="3" id="KW-0805">Transcription regulation</keyword>
<evidence type="ECO:0000313" key="9">
    <source>
        <dbReference type="EMBL" id="KAL2046148.1"/>
    </source>
</evidence>
<keyword evidence="4" id="KW-0804">Transcription</keyword>
<feature type="region of interest" description="Disordered" evidence="7">
    <location>
        <begin position="1"/>
        <end position="71"/>
    </location>
</feature>